<dbReference type="EMBL" id="PJOS01000012">
    <property type="protein sequence ID" value="PKT73310.1"/>
    <property type="molecule type" value="Genomic_DNA"/>
</dbReference>
<dbReference type="InterPro" id="IPR011712">
    <property type="entry name" value="Sig_transdc_His_kin_sub3_dim/P"/>
</dbReference>
<evidence type="ECO:0000313" key="6">
    <source>
        <dbReference type="EMBL" id="PKT73310.1"/>
    </source>
</evidence>
<dbReference type="Gene3D" id="3.30.450.40">
    <property type="match status" value="1"/>
</dbReference>
<dbReference type="InterPro" id="IPR029016">
    <property type="entry name" value="GAF-like_dom_sf"/>
</dbReference>
<keyword evidence="2" id="KW-0418">Kinase</keyword>
<keyword evidence="1" id="KW-0808">Transferase</keyword>
<keyword evidence="4" id="KW-0812">Transmembrane</keyword>
<dbReference type="GO" id="GO:0046983">
    <property type="term" value="F:protein dimerization activity"/>
    <property type="evidence" value="ECO:0007669"/>
    <property type="project" value="InterPro"/>
</dbReference>
<sequence>MWSVVVSSVLAVAFAGWTATHVARGMPVGESLLHLLLLGTVLVSWAVTGAVLVCLRPRNPLGWLFLGLGASGSWQTGLAAYGADAVLSGHHRPAASAVAAVASGAHYPLLFCLPTVVLALYPEGRLSARGLRWPVTAAAAAITVLTLAAPFDAQAYDDIVPGGTPPVSLPAATIGLVNGVCLLVVVASALVITVHTVVRLVRSRPPQRQQLAWMVSVLALLLTALFLAPRPVHTLLGALLPVAVAVGVVRYRMLGVQIALRRTLVYGTLTAVIVSVYLLASAGMGAVWPHSLLPGVLAAAVVAIGLAPARERLQRAVDWWIYGGRRDPLRALIQLGDQMADVGEHALLPAALEAVKSAVRSPAAGVTSAEGKALVAPDTPLGASHRVELRLAGRSLGALTVAQRTPGEPYGRDDKRLLAALAQQLAVIVRALELGEAVAAERDRVVEATRAERDRLRTDLHDGLGPSLAGIGLGLQAAMDGLTANDTATVSALLERIREEAVGAVAEIRRIIDGLRPLVLDRFGLAEAARRHARSLTPALNVDVRIDTLPPLPPAVESAAYRILTEALTNAARHARARHVDVTLTTAGRHLRITVADDGIGTPTGHPAGIGVASMRRRAHELGGCFTLAGTDGGTTVTATLPLEEP</sequence>
<feature type="transmembrane region" description="Helical" evidence="4">
    <location>
        <begin position="263"/>
        <end position="280"/>
    </location>
</feature>
<keyword evidence="4" id="KW-1133">Transmembrane helix</keyword>
<feature type="transmembrane region" description="Helical" evidence="4">
    <location>
        <begin position="133"/>
        <end position="151"/>
    </location>
</feature>
<dbReference type="InterPro" id="IPR036890">
    <property type="entry name" value="HATPase_C_sf"/>
</dbReference>
<gene>
    <name evidence="6" type="ORF">CW362_09230</name>
</gene>
<evidence type="ECO:0000256" key="1">
    <source>
        <dbReference type="ARBA" id="ARBA00022679"/>
    </source>
</evidence>
<evidence type="ECO:0000256" key="3">
    <source>
        <dbReference type="ARBA" id="ARBA00023012"/>
    </source>
</evidence>
<dbReference type="PROSITE" id="PS50109">
    <property type="entry name" value="HIS_KIN"/>
    <property type="match status" value="1"/>
</dbReference>
<feature type="transmembrane region" description="Helical" evidence="4">
    <location>
        <begin position="62"/>
        <end position="83"/>
    </location>
</feature>
<dbReference type="PANTHER" id="PTHR24421">
    <property type="entry name" value="NITRATE/NITRITE SENSOR PROTEIN NARX-RELATED"/>
    <property type="match status" value="1"/>
</dbReference>
<organism evidence="6 7">
    <name type="scientific">Streptomyces populi</name>
    <dbReference type="NCBI Taxonomy" id="2058924"/>
    <lineage>
        <taxon>Bacteria</taxon>
        <taxon>Bacillati</taxon>
        <taxon>Actinomycetota</taxon>
        <taxon>Actinomycetes</taxon>
        <taxon>Kitasatosporales</taxon>
        <taxon>Streptomycetaceae</taxon>
        <taxon>Streptomyces</taxon>
    </lineage>
</organism>
<dbReference type="Gene3D" id="3.30.565.10">
    <property type="entry name" value="Histidine kinase-like ATPase, C-terminal domain"/>
    <property type="match status" value="1"/>
</dbReference>
<evidence type="ECO:0000256" key="2">
    <source>
        <dbReference type="ARBA" id="ARBA00022777"/>
    </source>
</evidence>
<feature type="transmembrane region" description="Helical" evidence="4">
    <location>
        <begin position="210"/>
        <end position="228"/>
    </location>
</feature>
<evidence type="ECO:0000256" key="4">
    <source>
        <dbReference type="SAM" id="Phobius"/>
    </source>
</evidence>
<dbReference type="CDD" id="cd16917">
    <property type="entry name" value="HATPase_UhpB-NarQ-NarX-like"/>
    <property type="match status" value="1"/>
</dbReference>
<dbReference type="Gene3D" id="1.20.5.1930">
    <property type="match status" value="1"/>
</dbReference>
<protein>
    <recommendedName>
        <fullName evidence="5">Histidine kinase domain-containing protein</fullName>
    </recommendedName>
</protein>
<reference evidence="6 7" key="1">
    <citation type="submission" date="2017-12" db="EMBL/GenBank/DDBJ databases">
        <title>Streptomyces populusis sp. nov., a novel endophytic actinobacterium isolated from stems of Populus adenopoda Maxim.</title>
        <authorList>
            <person name="Wang Z."/>
        </authorList>
    </citation>
    <scope>NUCLEOTIDE SEQUENCE [LARGE SCALE GENOMIC DNA]</scope>
    <source>
        <strain evidence="6 7">A249</strain>
    </source>
</reference>
<dbReference type="InterPro" id="IPR003594">
    <property type="entry name" value="HATPase_dom"/>
</dbReference>
<dbReference type="GO" id="GO:0016020">
    <property type="term" value="C:membrane"/>
    <property type="evidence" value="ECO:0007669"/>
    <property type="project" value="InterPro"/>
</dbReference>
<accession>A0A2I0STS2</accession>
<dbReference type="PANTHER" id="PTHR24421:SF61">
    <property type="entry name" value="OXYGEN SENSOR HISTIDINE KINASE NREB"/>
    <property type="match status" value="1"/>
</dbReference>
<dbReference type="InterPro" id="IPR050482">
    <property type="entry name" value="Sensor_HK_TwoCompSys"/>
</dbReference>
<comment type="caution">
    <text evidence="6">The sequence shown here is derived from an EMBL/GenBank/DDBJ whole genome shotgun (WGS) entry which is preliminary data.</text>
</comment>
<feature type="transmembrane region" description="Helical" evidence="4">
    <location>
        <begin position="35"/>
        <end position="55"/>
    </location>
</feature>
<proteinExistence type="predicted"/>
<feature type="domain" description="Histidine kinase" evidence="5">
    <location>
        <begin position="459"/>
        <end position="645"/>
    </location>
</feature>
<dbReference type="SUPFAM" id="SSF55874">
    <property type="entry name" value="ATPase domain of HSP90 chaperone/DNA topoisomerase II/histidine kinase"/>
    <property type="match status" value="1"/>
</dbReference>
<feature type="transmembrane region" description="Helical" evidence="4">
    <location>
        <begin position="95"/>
        <end position="121"/>
    </location>
</feature>
<feature type="transmembrane region" description="Helical" evidence="4">
    <location>
        <begin position="171"/>
        <end position="198"/>
    </location>
</feature>
<evidence type="ECO:0000313" key="7">
    <source>
        <dbReference type="Proteomes" id="UP000236178"/>
    </source>
</evidence>
<dbReference type="SMART" id="SM00387">
    <property type="entry name" value="HATPase_c"/>
    <property type="match status" value="1"/>
</dbReference>
<keyword evidence="3" id="KW-0902">Two-component regulatory system</keyword>
<dbReference type="GO" id="GO:0000155">
    <property type="term" value="F:phosphorelay sensor kinase activity"/>
    <property type="evidence" value="ECO:0007669"/>
    <property type="project" value="InterPro"/>
</dbReference>
<dbReference type="AlphaFoldDB" id="A0A2I0STS2"/>
<evidence type="ECO:0000259" key="5">
    <source>
        <dbReference type="PROSITE" id="PS50109"/>
    </source>
</evidence>
<dbReference type="Pfam" id="PF07730">
    <property type="entry name" value="HisKA_3"/>
    <property type="match status" value="1"/>
</dbReference>
<name>A0A2I0STS2_9ACTN</name>
<dbReference type="Proteomes" id="UP000236178">
    <property type="component" value="Unassembled WGS sequence"/>
</dbReference>
<keyword evidence="4" id="KW-0472">Membrane</keyword>
<dbReference type="OrthoDB" id="227596at2"/>
<keyword evidence="7" id="KW-1185">Reference proteome</keyword>
<dbReference type="InterPro" id="IPR005467">
    <property type="entry name" value="His_kinase_dom"/>
</dbReference>
<feature type="transmembrane region" description="Helical" evidence="4">
    <location>
        <begin position="234"/>
        <end position="251"/>
    </location>
</feature>
<dbReference type="Pfam" id="PF02518">
    <property type="entry name" value="HATPase_c"/>
    <property type="match status" value="1"/>
</dbReference>